<protein>
    <recommendedName>
        <fullName evidence="4">TnsA endonuclease N-terminal domain-containing protein</fullName>
    </recommendedName>
</protein>
<gene>
    <name evidence="2" type="ORF">GCM10007857_49060</name>
</gene>
<keyword evidence="3" id="KW-1185">Reference proteome</keyword>
<dbReference type="RefSeq" id="WP_284269443.1">
    <property type="nucleotide sequence ID" value="NZ_BSOW01000018.1"/>
</dbReference>
<sequence>MKKITKQQYLKPNTAVRAPTPSGEVWTPPQPSKGERTFKLTSKGSVRGFVVIDGVRVNFESRAEYKAFLVIRARLDTLRVVEQSPRVEYVDADGRLRTHIFDLKVFRRDGLVVAVDVKPFAKVKSSRILETHSLIAGQISPKIANRLLVFTERMYTPSDFYNAELMLGVARQHCPEDDEAILKLVARMKGPMKVGDLVAKSRLKGYGFNAIVRAIAAGRLVMTERRRIDYAAVVVPAPLH</sequence>
<proteinExistence type="predicted"/>
<feature type="region of interest" description="Disordered" evidence="1">
    <location>
        <begin position="11"/>
        <end position="37"/>
    </location>
</feature>
<reference evidence="3" key="1">
    <citation type="journal article" date="2019" name="Int. J. Syst. Evol. Microbiol.">
        <title>The Global Catalogue of Microorganisms (GCM) 10K type strain sequencing project: providing services to taxonomists for standard genome sequencing and annotation.</title>
        <authorList>
            <consortium name="The Broad Institute Genomics Platform"/>
            <consortium name="The Broad Institute Genome Sequencing Center for Infectious Disease"/>
            <person name="Wu L."/>
            <person name="Ma J."/>
        </authorList>
    </citation>
    <scope>NUCLEOTIDE SEQUENCE [LARGE SCALE GENOMIC DNA]</scope>
    <source>
        <strain evidence="3">NBRC 102520</strain>
    </source>
</reference>
<dbReference type="EMBL" id="BSOW01000018">
    <property type="protein sequence ID" value="GLR88194.1"/>
    <property type="molecule type" value="Genomic_DNA"/>
</dbReference>
<dbReference type="Proteomes" id="UP001156905">
    <property type="component" value="Unassembled WGS sequence"/>
</dbReference>
<evidence type="ECO:0000256" key="1">
    <source>
        <dbReference type="SAM" id="MobiDB-lite"/>
    </source>
</evidence>
<accession>A0ABQ6B181</accession>
<comment type="caution">
    <text evidence="2">The sequence shown here is derived from an EMBL/GenBank/DDBJ whole genome shotgun (WGS) entry which is preliminary data.</text>
</comment>
<evidence type="ECO:0000313" key="3">
    <source>
        <dbReference type="Proteomes" id="UP001156905"/>
    </source>
</evidence>
<evidence type="ECO:0008006" key="4">
    <source>
        <dbReference type="Google" id="ProtNLM"/>
    </source>
</evidence>
<organism evidence="2 3">
    <name type="scientific">Bradyrhizobium iriomotense</name>
    <dbReference type="NCBI Taxonomy" id="441950"/>
    <lineage>
        <taxon>Bacteria</taxon>
        <taxon>Pseudomonadati</taxon>
        <taxon>Pseudomonadota</taxon>
        <taxon>Alphaproteobacteria</taxon>
        <taxon>Hyphomicrobiales</taxon>
        <taxon>Nitrobacteraceae</taxon>
        <taxon>Bradyrhizobium</taxon>
    </lineage>
</organism>
<evidence type="ECO:0000313" key="2">
    <source>
        <dbReference type="EMBL" id="GLR88194.1"/>
    </source>
</evidence>
<name>A0ABQ6B181_9BRAD</name>